<dbReference type="InterPro" id="IPR017853">
    <property type="entry name" value="GH"/>
</dbReference>
<comment type="similarity">
    <text evidence="2">Belongs to the glycosyl hydrolase 3 family.</text>
</comment>
<dbReference type="SMART" id="SM01217">
    <property type="entry name" value="Fn3_like"/>
    <property type="match status" value="1"/>
</dbReference>
<dbReference type="InterPro" id="IPR019546">
    <property type="entry name" value="TAT_signal_bac_arc"/>
</dbReference>
<evidence type="ECO:0000313" key="9">
    <source>
        <dbReference type="EMBL" id="GCF12804.1"/>
    </source>
</evidence>
<dbReference type="Pfam" id="PF01915">
    <property type="entry name" value="Glyco_hydro_3_C"/>
    <property type="match status" value="1"/>
</dbReference>
<evidence type="ECO:0000256" key="7">
    <source>
        <dbReference type="SAM" id="MobiDB-lite"/>
    </source>
</evidence>
<feature type="compositionally biased region" description="Gly residues" evidence="7">
    <location>
        <begin position="814"/>
        <end position="843"/>
    </location>
</feature>
<comment type="catalytic activity">
    <reaction evidence="1">
        <text>Hydrolysis of terminal, non-reducing beta-D-glucosyl residues with release of beta-D-glucose.</text>
        <dbReference type="EC" id="3.2.1.21"/>
    </reaction>
</comment>
<evidence type="ECO:0000256" key="3">
    <source>
        <dbReference type="ARBA" id="ARBA00012744"/>
    </source>
</evidence>
<dbReference type="InterPro" id="IPR036881">
    <property type="entry name" value="Glyco_hydro_3_C_sf"/>
</dbReference>
<organism evidence="9 10">
    <name type="scientific">Haloarcula mannanilytica</name>
    <dbReference type="NCBI Taxonomy" id="2509225"/>
    <lineage>
        <taxon>Archaea</taxon>
        <taxon>Methanobacteriati</taxon>
        <taxon>Methanobacteriota</taxon>
        <taxon>Stenosarchaea group</taxon>
        <taxon>Halobacteria</taxon>
        <taxon>Halobacteriales</taxon>
        <taxon>Haloarculaceae</taxon>
        <taxon>Haloarcula</taxon>
    </lineage>
</organism>
<proteinExistence type="inferred from homology"/>
<protein>
    <recommendedName>
        <fullName evidence="3">beta-glucosidase</fullName>
        <ecNumber evidence="3">3.2.1.21</ecNumber>
    </recommendedName>
</protein>
<dbReference type="InterPro" id="IPR051915">
    <property type="entry name" value="Cellulose_Degrad_GH3"/>
</dbReference>
<dbReference type="InterPro" id="IPR006311">
    <property type="entry name" value="TAT_signal"/>
</dbReference>
<evidence type="ECO:0000259" key="8">
    <source>
        <dbReference type="SMART" id="SM01217"/>
    </source>
</evidence>
<dbReference type="GO" id="GO:0008422">
    <property type="term" value="F:beta-glucosidase activity"/>
    <property type="evidence" value="ECO:0007669"/>
    <property type="project" value="UniProtKB-EC"/>
</dbReference>
<sequence>MAHDTTDDGMRASRRTFLKATGMATAAAATGAGVGTAAAQADVDTLIEDLTLEQKAAQMTQVAISSFEAEPEDPNVPDSFGVDTVGEYFSELGIGSILSGGAEPPSFDGNEVVQGINALQEYNLENADHDIPFLYGVDATHGNGLLEGATVFPQRLNMGATRDLSLIEEAERHTSDSTASMGAHWTFAPTTDLQRDPRWGRFFEGISEDPKLEGDVSRVRARALEDDDRLTACVKHFAAYSIPNNGNDRAPASTSMRDLRTNIFPPYREALAAEPGTVMVNSGAINGVPAHASHWLLTTLLRDTYGYEGMVVSDWDDLNRMITNHDYAPDFETATEMAINAGVDMYMIGNGGSAPGPVQFIDTVVGLVEDGAIPMERIDEAVRRILELKADLGLFEQPTVDESRIGNVLGGAQEASETMAKESLVLLKNDEDTLPLSGDESVLLTGPGVDGDGNNTRALMQHGGWTLGWQGASAGGPYPRQNLLEEELQSRVGDLTHVPTSYENTTWFNGEGDGDDQQSDENGNFDFTDEQQSQVESAAPDADAVVVVIGEGTHNEGFGDRDELVLDEAQQALLDTVVESTDDSTPIIGVMLAGAPRGSPDTFSQLDALLFAGQPGSDGGTAIAETLVGEYNPSGKLPFSWPENVGTTPVQYNRYDPTSTGATDNTAIFEYGHGLSYTDFEYGTVSVTQPTVGNPANQSEVTVSVEVTNTGEMAGEHIVEVFNTQSYGSVLQPMRRLLGYERVSLDSGESTTVDVTADLTALEVVPGDVLGLAPKVVEAGEYELTVGQDGPTTTLTVQNTASITDPDPVPGLPNGSGGNPGRGNGNGNNGNSGNGSGNNGNGTGNSSNRDPTMEDVVDLLDEVRHSS</sequence>
<dbReference type="InterPro" id="IPR013783">
    <property type="entry name" value="Ig-like_fold"/>
</dbReference>
<dbReference type="PRINTS" id="PR00133">
    <property type="entry name" value="GLHYDRLASE3"/>
</dbReference>
<dbReference type="InterPro" id="IPR001764">
    <property type="entry name" value="Glyco_hydro_3_N"/>
</dbReference>
<dbReference type="Gene3D" id="2.60.40.10">
    <property type="entry name" value="Immunoglobulins"/>
    <property type="match status" value="1"/>
</dbReference>
<feature type="domain" description="Fibronectin type III-like" evidence="8">
    <location>
        <begin position="717"/>
        <end position="790"/>
    </location>
</feature>
<reference evidence="9 10" key="1">
    <citation type="submission" date="2019-02" db="EMBL/GenBank/DDBJ databases">
        <title>Haloarcula mannanilyticum sp. nov., a mannan degrading haloarchaeon isolated from commercial salt.</title>
        <authorList>
            <person name="Enomoto S."/>
            <person name="Shimane Y."/>
            <person name="Kamekura M."/>
            <person name="Ito T."/>
            <person name="Moriya O."/>
            <person name="Ihara K."/>
            <person name="Takahashi-Ando N."/>
            <person name="Fukushima Y."/>
            <person name="Yoshida Y."/>
            <person name="Usama R."/>
            <person name="Takai K."/>
            <person name="Minegishi H."/>
        </authorList>
    </citation>
    <scope>NUCLEOTIDE SEQUENCE [LARGE SCALE GENOMIC DNA]</scope>
    <source>
        <strain evidence="9 10">MD130-1</strain>
    </source>
</reference>
<dbReference type="Pfam" id="PF14310">
    <property type="entry name" value="Fn3-like"/>
    <property type="match status" value="1"/>
</dbReference>
<feature type="region of interest" description="Disordered" evidence="7">
    <location>
        <begin position="505"/>
        <end position="526"/>
    </location>
</feature>
<dbReference type="SUPFAM" id="SSF51445">
    <property type="entry name" value="(Trans)glycosidases"/>
    <property type="match status" value="1"/>
</dbReference>
<dbReference type="InterPro" id="IPR002772">
    <property type="entry name" value="Glyco_hydro_3_C"/>
</dbReference>
<dbReference type="SUPFAM" id="SSF52279">
    <property type="entry name" value="Beta-D-glucan exohydrolase, C-terminal domain"/>
    <property type="match status" value="1"/>
</dbReference>
<evidence type="ECO:0000256" key="2">
    <source>
        <dbReference type="ARBA" id="ARBA00005336"/>
    </source>
</evidence>
<dbReference type="PROSITE" id="PS51318">
    <property type="entry name" value="TAT"/>
    <property type="match status" value="1"/>
</dbReference>
<dbReference type="AlphaFoldDB" id="A0A4C2EEN1"/>
<keyword evidence="10" id="KW-1185">Reference proteome</keyword>
<dbReference type="EC" id="3.2.1.21" evidence="3"/>
<gene>
    <name evidence="9" type="primary">xloA</name>
    <name evidence="9" type="ORF">Harman_07390</name>
</gene>
<dbReference type="EMBL" id="BIXZ01000001">
    <property type="protein sequence ID" value="GCF12804.1"/>
    <property type="molecule type" value="Genomic_DNA"/>
</dbReference>
<dbReference type="RefSeq" id="WP_137682472.1">
    <property type="nucleotide sequence ID" value="NZ_BIXZ01000001.1"/>
</dbReference>
<accession>A0A4C2EEN1</accession>
<keyword evidence="4" id="KW-0732">Signal</keyword>
<dbReference type="Gene3D" id="3.40.50.1700">
    <property type="entry name" value="Glycoside hydrolase family 3 C-terminal domain"/>
    <property type="match status" value="1"/>
</dbReference>
<dbReference type="OrthoDB" id="30657at2157"/>
<keyword evidence="5 9" id="KW-0378">Hydrolase</keyword>
<dbReference type="PANTHER" id="PTHR30620:SF16">
    <property type="entry name" value="LYSOSOMAL BETA GLUCOSIDASE"/>
    <property type="match status" value="1"/>
</dbReference>
<dbReference type="Gene3D" id="3.20.20.300">
    <property type="entry name" value="Glycoside hydrolase, family 3, N-terminal domain"/>
    <property type="match status" value="1"/>
</dbReference>
<dbReference type="Proteomes" id="UP000304382">
    <property type="component" value="Unassembled WGS sequence"/>
</dbReference>
<dbReference type="Pfam" id="PF00933">
    <property type="entry name" value="Glyco_hydro_3"/>
    <property type="match status" value="1"/>
</dbReference>
<comment type="caution">
    <text evidence="9">The sequence shown here is derived from an EMBL/GenBank/DDBJ whole genome shotgun (WGS) entry which is preliminary data.</text>
</comment>
<name>A0A4C2EEN1_9EURY</name>
<dbReference type="InterPro" id="IPR036962">
    <property type="entry name" value="Glyco_hydro_3_N_sf"/>
</dbReference>
<dbReference type="GO" id="GO:0009251">
    <property type="term" value="P:glucan catabolic process"/>
    <property type="evidence" value="ECO:0007669"/>
    <property type="project" value="TreeGrafter"/>
</dbReference>
<evidence type="ECO:0000256" key="4">
    <source>
        <dbReference type="ARBA" id="ARBA00022729"/>
    </source>
</evidence>
<feature type="region of interest" description="Disordered" evidence="7">
    <location>
        <begin position="800"/>
        <end position="867"/>
    </location>
</feature>
<evidence type="ECO:0000256" key="6">
    <source>
        <dbReference type="ARBA" id="ARBA00023295"/>
    </source>
</evidence>
<keyword evidence="6" id="KW-0326">Glycosidase</keyword>
<dbReference type="PANTHER" id="PTHR30620">
    <property type="entry name" value="PERIPLASMIC BETA-GLUCOSIDASE-RELATED"/>
    <property type="match status" value="1"/>
</dbReference>
<dbReference type="InterPro" id="IPR026891">
    <property type="entry name" value="Fn3-like"/>
</dbReference>
<evidence type="ECO:0000256" key="1">
    <source>
        <dbReference type="ARBA" id="ARBA00000448"/>
    </source>
</evidence>
<dbReference type="NCBIfam" id="TIGR01409">
    <property type="entry name" value="TAT_signal_seq"/>
    <property type="match status" value="1"/>
</dbReference>
<evidence type="ECO:0000256" key="5">
    <source>
        <dbReference type="ARBA" id="ARBA00022801"/>
    </source>
</evidence>
<evidence type="ECO:0000313" key="10">
    <source>
        <dbReference type="Proteomes" id="UP000304382"/>
    </source>
</evidence>